<gene>
    <name evidence="2" type="ORF">A2994_01450</name>
</gene>
<name>A0A1F4PNQ5_UNCK3</name>
<reference evidence="2 3" key="1">
    <citation type="journal article" date="2016" name="Nat. Commun.">
        <title>Thousands of microbial genomes shed light on interconnected biogeochemical processes in an aquifer system.</title>
        <authorList>
            <person name="Anantharaman K."/>
            <person name="Brown C.T."/>
            <person name="Hug L.A."/>
            <person name="Sharon I."/>
            <person name="Castelle C.J."/>
            <person name="Probst A.J."/>
            <person name="Thomas B.C."/>
            <person name="Singh A."/>
            <person name="Wilkins M.J."/>
            <person name="Karaoz U."/>
            <person name="Brodie E.L."/>
            <person name="Williams K.H."/>
            <person name="Hubbard S.S."/>
            <person name="Banfield J.F."/>
        </authorList>
    </citation>
    <scope>NUCLEOTIDE SEQUENCE [LARGE SCALE GENOMIC DNA]</scope>
</reference>
<accession>A0A1F4PNQ5</accession>
<dbReference type="STRING" id="1798539.A2994_01450"/>
<feature type="transmembrane region" description="Helical" evidence="1">
    <location>
        <begin position="14"/>
        <end position="32"/>
    </location>
</feature>
<keyword evidence="1" id="KW-0472">Membrane</keyword>
<evidence type="ECO:0000313" key="3">
    <source>
        <dbReference type="Proteomes" id="UP000179010"/>
    </source>
</evidence>
<dbReference type="InterPro" id="IPR011043">
    <property type="entry name" value="Gal_Oxase/kelch_b-propeller"/>
</dbReference>
<evidence type="ECO:0000313" key="2">
    <source>
        <dbReference type="EMBL" id="OGB85483.1"/>
    </source>
</evidence>
<evidence type="ECO:0000256" key="1">
    <source>
        <dbReference type="SAM" id="Phobius"/>
    </source>
</evidence>
<sequence>MSTVNSSSINLPRWLVFSWIGGIVISGSLWLAPNDYSIRAANLEFLTDAPSVQASYAYSQSGGPRAASLAQLDDFYMAVMPDKQALVIDGAHSFLFNPTTREFSQLSMVDLKTGTDGDITGTAEGQVSANDSTVFGRYNNIVIGQDVWQVGGFNIKAISPDGTRNYPLDINPGYMPLVVKLSDTELLIAGAARSSGSATSITSTNDLNDPNNKSKLFKYNIKTRQLSDTGKLTPALFGGSDHFTTYHDFGDRVLIWERSSGGVYLLNKRTLRFKQVADGIQKNATSQSGAKLTNLIYHPYPVNSSLVLFAPQSLTIDDAVYLYDRHSNQLNQLTLSAIADSHILSRARLSSSTGKISDIKYIPIVSGGRFLSLMPYQLSGLSGQLQDLWNHRIVLDLVLRRFVDVENQSIKMKAGLVKNDNVRFWAAWPLSTGWSWLAENSGQTAVYWTGVGMAPLSWLTWQQLDYPLSFVFLSLLIGGVMLLYLRRKTVRSLGSIPNSTPAMDNKQR</sequence>
<keyword evidence="1" id="KW-0812">Transmembrane</keyword>
<proteinExistence type="predicted"/>
<organism evidence="2 3">
    <name type="scientific">candidate division Kazan bacterium RIFCSPLOWO2_01_FULL_48_13</name>
    <dbReference type="NCBI Taxonomy" id="1798539"/>
    <lineage>
        <taxon>Bacteria</taxon>
        <taxon>Bacteria division Kazan-3B-28</taxon>
    </lineage>
</organism>
<protein>
    <submittedName>
        <fullName evidence="2">Uncharacterized protein</fullName>
    </submittedName>
</protein>
<keyword evidence="1" id="KW-1133">Transmembrane helix</keyword>
<dbReference type="SUPFAM" id="SSF50965">
    <property type="entry name" value="Galactose oxidase, central domain"/>
    <property type="match status" value="1"/>
</dbReference>
<feature type="transmembrane region" description="Helical" evidence="1">
    <location>
        <begin position="467"/>
        <end position="485"/>
    </location>
</feature>
<dbReference type="Proteomes" id="UP000179010">
    <property type="component" value="Unassembled WGS sequence"/>
</dbReference>
<dbReference type="AlphaFoldDB" id="A0A1F4PNQ5"/>
<dbReference type="EMBL" id="METE01000003">
    <property type="protein sequence ID" value="OGB85483.1"/>
    <property type="molecule type" value="Genomic_DNA"/>
</dbReference>
<comment type="caution">
    <text evidence="2">The sequence shown here is derived from an EMBL/GenBank/DDBJ whole genome shotgun (WGS) entry which is preliminary data.</text>
</comment>